<gene>
    <name evidence="3" type="ORF">BV494_22375</name>
</gene>
<geneLocation type="plasmid" evidence="3 4">
    <name>unnamed1</name>
</geneLocation>
<accession>A0A2L1UXV0</accession>
<organism evidence="3 4">
    <name type="scientific">Rahnella sikkimica</name>
    <dbReference type="NCBI Taxonomy" id="1805933"/>
    <lineage>
        <taxon>Bacteria</taxon>
        <taxon>Pseudomonadati</taxon>
        <taxon>Pseudomonadota</taxon>
        <taxon>Gammaproteobacteria</taxon>
        <taxon>Enterobacterales</taxon>
        <taxon>Yersiniaceae</taxon>
        <taxon>Rahnella</taxon>
    </lineage>
</organism>
<evidence type="ECO:0000256" key="1">
    <source>
        <dbReference type="SAM" id="MobiDB-lite"/>
    </source>
</evidence>
<dbReference type="PROSITE" id="PS51257">
    <property type="entry name" value="PROKAR_LIPOPROTEIN"/>
    <property type="match status" value="1"/>
</dbReference>
<keyword evidence="3" id="KW-0614">Plasmid</keyword>
<dbReference type="RefSeq" id="WP_226790126.1">
    <property type="nucleotide sequence ID" value="NZ_CP019063.1"/>
</dbReference>
<dbReference type="KEGG" id="rox:BV494_22375"/>
<dbReference type="EMBL" id="CP019063">
    <property type="protein sequence ID" value="AVF37668.1"/>
    <property type="molecule type" value="Genomic_DNA"/>
</dbReference>
<feature type="compositionally biased region" description="Low complexity" evidence="1">
    <location>
        <begin position="153"/>
        <end position="252"/>
    </location>
</feature>
<proteinExistence type="predicted"/>
<feature type="signal peptide" evidence="2">
    <location>
        <begin position="1"/>
        <end position="20"/>
    </location>
</feature>
<protein>
    <submittedName>
        <fullName evidence="3">Uncharacterized protein</fullName>
    </submittedName>
</protein>
<reference evidence="4" key="1">
    <citation type="submission" date="2017-01" db="EMBL/GenBank/DDBJ databases">
        <title>Genome sequence of Rouxiella sp. ERMR1:05.</title>
        <authorList>
            <person name="Kumar R."/>
            <person name="Singh D."/>
            <person name="Kumar S."/>
        </authorList>
    </citation>
    <scope>NUCLEOTIDE SEQUENCE [LARGE SCALE GENOMIC DNA]</scope>
    <source>
        <strain evidence="4">ERMR1:05</strain>
        <plasmid evidence="4">unnamed1</plasmid>
    </source>
</reference>
<name>A0A2L1UXV0_9GAMM</name>
<evidence type="ECO:0000313" key="4">
    <source>
        <dbReference type="Proteomes" id="UP000239197"/>
    </source>
</evidence>
<evidence type="ECO:0000256" key="2">
    <source>
        <dbReference type="SAM" id="SignalP"/>
    </source>
</evidence>
<keyword evidence="4" id="KW-1185">Reference proteome</keyword>
<dbReference type="Proteomes" id="UP000239197">
    <property type="component" value="Plasmid unnamed1"/>
</dbReference>
<dbReference type="AlphaFoldDB" id="A0A2L1UXV0"/>
<feature type="region of interest" description="Disordered" evidence="1">
    <location>
        <begin position="153"/>
        <end position="264"/>
    </location>
</feature>
<feature type="chain" id="PRO_5014727223" evidence="2">
    <location>
        <begin position="21"/>
        <end position="264"/>
    </location>
</feature>
<sequence length="264" mass="26929">MSYRFTLAAIAAVFALTGCAKTKTAEQPAFDLGSTRLTVTHVPTKTDDGTKIYVTIDGKDAGALGLGESVEVQLPEGKHKVGGYARSLIGRVTISPVDVTTSRNDISHVTYSVANLKPTFLVRATTPVPKPKSESVPLEPIPALPTQIEAPATDVQAQTATPAATATATTAAETTTPAAAATAPATTTTPATTTAPATATKTETTTTPAASATTPATTTQTETTTTPATTTTQSVPVTTLQSQTDTTTSSPQAANITELEDPQS</sequence>
<keyword evidence="2" id="KW-0732">Signal</keyword>
<evidence type="ECO:0000313" key="3">
    <source>
        <dbReference type="EMBL" id="AVF37668.1"/>
    </source>
</evidence>